<reference evidence="2 3" key="1">
    <citation type="submission" date="2020-02" db="EMBL/GenBank/DDBJ databases">
        <authorList>
            <person name="Kim M.K."/>
        </authorList>
    </citation>
    <scope>NUCLEOTIDE SEQUENCE [LARGE SCALE GENOMIC DNA]</scope>
    <source>
        <strain evidence="2 3">17J57-3</strain>
    </source>
</reference>
<sequence length="113" mass="13238">MAKNGRKYRGETKEERERREAKADQFFKRAVSMLKPPKVDTEEIAELHKGLHIPPGLSEEEAQKLRTEFGYAQLTLKLLAMIASWSYTGLPFDFQPLYLQQLKRRERAMKRKG</sequence>
<evidence type="ECO:0000313" key="3">
    <source>
        <dbReference type="Proteomes" id="UP000482155"/>
    </source>
</evidence>
<organism evidence="2 3">
    <name type="scientific">Noviherbaspirillum galbum</name>
    <dbReference type="NCBI Taxonomy" id="2709383"/>
    <lineage>
        <taxon>Bacteria</taxon>
        <taxon>Pseudomonadati</taxon>
        <taxon>Pseudomonadota</taxon>
        <taxon>Betaproteobacteria</taxon>
        <taxon>Burkholderiales</taxon>
        <taxon>Oxalobacteraceae</taxon>
        <taxon>Noviherbaspirillum</taxon>
    </lineage>
</organism>
<dbReference type="RefSeq" id="WP_163968819.1">
    <property type="nucleotide sequence ID" value="NZ_JAAIVB010000085.1"/>
</dbReference>
<feature type="compositionally biased region" description="Basic and acidic residues" evidence="1">
    <location>
        <begin position="8"/>
        <end position="21"/>
    </location>
</feature>
<feature type="region of interest" description="Disordered" evidence="1">
    <location>
        <begin position="1"/>
        <end position="21"/>
    </location>
</feature>
<comment type="caution">
    <text evidence="2">The sequence shown here is derived from an EMBL/GenBank/DDBJ whole genome shotgun (WGS) entry which is preliminary data.</text>
</comment>
<dbReference type="AlphaFoldDB" id="A0A6B3SVX1"/>
<keyword evidence="3" id="KW-1185">Reference proteome</keyword>
<dbReference type="Proteomes" id="UP000482155">
    <property type="component" value="Unassembled WGS sequence"/>
</dbReference>
<protein>
    <submittedName>
        <fullName evidence="2">Uncharacterized protein</fullName>
    </submittedName>
</protein>
<evidence type="ECO:0000256" key="1">
    <source>
        <dbReference type="SAM" id="MobiDB-lite"/>
    </source>
</evidence>
<accession>A0A6B3SVX1</accession>
<proteinExistence type="predicted"/>
<gene>
    <name evidence="2" type="ORF">G3574_27830</name>
</gene>
<evidence type="ECO:0000313" key="2">
    <source>
        <dbReference type="EMBL" id="NEX64907.1"/>
    </source>
</evidence>
<name>A0A6B3SVX1_9BURK</name>
<dbReference type="EMBL" id="JAAIVB010000085">
    <property type="protein sequence ID" value="NEX64907.1"/>
    <property type="molecule type" value="Genomic_DNA"/>
</dbReference>